<dbReference type="EMBL" id="JALKCH010000007">
    <property type="protein sequence ID" value="MCK0197713.1"/>
    <property type="molecule type" value="Genomic_DNA"/>
</dbReference>
<evidence type="ECO:0008006" key="5">
    <source>
        <dbReference type="Google" id="ProtNLM"/>
    </source>
</evidence>
<dbReference type="RefSeq" id="WP_247029606.1">
    <property type="nucleotide sequence ID" value="NZ_JALKCH010000007.1"/>
</dbReference>
<dbReference type="Proteomes" id="UP001203284">
    <property type="component" value="Unassembled WGS sequence"/>
</dbReference>
<protein>
    <recommendedName>
        <fullName evidence="5">DUF3329 domain-containing protein</fullName>
    </recommendedName>
</protein>
<name>A0ABT0DCL9_9HYPH</name>
<gene>
    <name evidence="3" type="ORF">MWN34_12390</name>
</gene>
<evidence type="ECO:0000313" key="4">
    <source>
        <dbReference type="Proteomes" id="UP001203284"/>
    </source>
</evidence>
<proteinExistence type="predicted"/>
<keyword evidence="2" id="KW-0472">Membrane</keyword>
<keyword evidence="2" id="KW-0812">Transmembrane</keyword>
<reference evidence="3 4" key="1">
    <citation type="submission" date="2022-04" db="EMBL/GenBank/DDBJ databases">
        <authorList>
            <person name="Grouzdev D.S."/>
            <person name="Pantiukh K.S."/>
            <person name="Krutkina M.S."/>
        </authorList>
    </citation>
    <scope>NUCLEOTIDE SEQUENCE [LARGE SCALE GENOMIC DNA]</scope>
    <source>
        <strain evidence="3 4">6x-1</strain>
    </source>
</reference>
<evidence type="ECO:0000256" key="1">
    <source>
        <dbReference type="SAM" id="MobiDB-lite"/>
    </source>
</evidence>
<evidence type="ECO:0000256" key="2">
    <source>
        <dbReference type="SAM" id="Phobius"/>
    </source>
</evidence>
<keyword evidence="4" id="KW-1185">Reference proteome</keyword>
<sequence>MGVFVRLLLFVSGAVAGWFVPREWVGYYIVQMVVGLVIVWILCVLILYGPRLLRSRRSGPPDTGSDKAGGKS</sequence>
<comment type="caution">
    <text evidence="3">The sequence shown here is derived from an EMBL/GenBank/DDBJ whole genome shotgun (WGS) entry which is preliminary data.</text>
</comment>
<organism evidence="3 4">
    <name type="scientific">Ancylobacter crimeensis</name>
    <dbReference type="NCBI Taxonomy" id="2579147"/>
    <lineage>
        <taxon>Bacteria</taxon>
        <taxon>Pseudomonadati</taxon>
        <taxon>Pseudomonadota</taxon>
        <taxon>Alphaproteobacteria</taxon>
        <taxon>Hyphomicrobiales</taxon>
        <taxon>Xanthobacteraceae</taxon>
        <taxon>Ancylobacter</taxon>
    </lineage>
</organism>
<feature type="region of interest" description="Disordered" evidence="1">
    <location>
        <begin position="53"/>
        <end position="72"/>
    </location>
</feature>
<feature type="transmembrane region" description="Helical" evidence="2">
    <location>
        <begin position="26"/>
        <end position="48"/>
    </location>
</feature>
<accession>A0ABT0DCL9</accession>
<keyword evidence="2" id="KW-1133">Transmembrane helix</keyword>
<evidence type="ECO:0000313" key="3">
    <source>
        <dbReference type="EMBL" id="MCK0197713.1"/>
    </source>
</evidence>